<dbReference type="InterPro" id="IPR050834">
    <property type="entry name" value="Glycosyltransf_2"/>
</dbReference>
<feature type="region of interest" description="Disordered" evidence="2">
    <location>
        <begin position="1356"/>
        <end position="1375"/>
    </location>
</feature>
<dbReference type="InterPro" id="IPR001296">
    <property type="entry name" value="Glyco_trans_1"/>
</dbReference>
<comment type="caution">
    <text evidence="5">The sequence shown here is derived from an EMBL/GenBank/DDBJ whole genome shotgun (WGS) entry which is preliminary data.</text>
</comment>
<feature type="domain" description="Glycosyl transferase family 1" evidence="3">
    <location>
        <begin position="1169"/>
        <end position="1330"/>
    </location>
</feature>
<sequence>MSEQNPQSLYDKFYFATGCGRPYERDDHWTNFFGEIADEIVATIAPSDALDAGCALGLLVEQLRERGVAAEGIDISEFAIANAPETVKPYVRVGSVAEPFERRYDLIICIEVLEHMPKEDSERAVANFCAHSDDILFSSSPFDYKEVTHFNVNPPEYWASLFARHGFYRDVDFDASFITPWAVRFRRRNEPTARIVRDYERRFWELWKETTDLRTLNLEQRDQLRDLNALYVQAQQNYEDEQRRHYETFQRYEDEQRRHYATLQHYNEASQQNQEFDAQLRDLRQQVAALKQSKALLRQQRDLIRAMAREDLADLRTDPTLSQTQAYAHHLEAEITHRDEYIAWLESLVRAFEQGRLMSLMRRLRRSGTILPPASSPAPALPPPPPSLPEAPPAPVALPSDPASVYARWIAAHEPDAVTLIAQRQQGHHLAYRPLISMVTPVYNPAPEALKAMLASVFMQTYDRWQLCLADASTEPEVRALLQQFASTDPRVRLTTLEQNAGISANSNAALALATGEFVLLLDHDDTLAPEALFQVVQTLNAHPEADIVYYDEDKLSEDATTRHSPWFKPSAWSPDLLLSTNYLMHGVFRRSLVEESGRFNPATDGAQDWDLALRCSERTRAIYHLPRVLYHWRQMPGSASRDANAKPWALVGQERALRDHLARGLGSSAEVVRLNVSDLRVLWPVSDKLVSIIIPNRDRYELLHACLSSIFAATTYPNYEVIIVDNGSVDGRTLAYYEQLKADGRVRVVPLAEAFNWSRANNLGVAEARGDLLLFLNNDTEVRAGDWLHELVGWAERPEVGVVGCKLIRPDGTTQHAGIAIGVEGHGSHLFDGDVTPTYGPFGSSEWYRDLLALTGACMMMRRDVFEAIGGFDERYRVGYSDLTFCLAAHQHGLRVVYTPHASLLHHEGASRGFALPFADILRATLEMLPHILAGDPYFSPHLSPVQRRPAIADPAGEKIIERMALLVSTFHLTKTYDPAQLAAVAEQLLKPRLPAQPVGSSAPRLLVCSHELSFTGAPLILFQLAQHFAAQGYEVTMASVKPGPLGAVVEAAGIPVEVNPLLYDDALVAATLVRDYDLVLVNTILGYRVILAAHVMEVPSAWWIHESRSGYALMESEAAPREALSLADRLIFPAAATAALYRGFTSRQLPTPLPYGVPDLPFEPDRPRDPEEPLMVLVIASMETRKGQDLVVKAFQQLPPALRAQFELYFIGGIHDPHYYRQVRADLAAEPNVYFIGLLNRDQTLTYLRQADIFVLPSRDEVLPVSILEAMACGKAMVVTDVGGVTEAVRHEQEGLVVPPDDPDQLAESLARLISAPELRQRLGRAARVRYEERFTAATFAQAMDALVRDLLPPERALPAGEDADAETQVPQE</sequence>
<feature type="coiled-coil region" evidence="1">
    <location>
        <begin position="217"/>
        <end position="300"/>
    </location>
</feature>
<dbReference type="Gene3D" id="3.40.50.2000">
    <property type="entry name" value="Glycogen Phosphorylase B"/>
    <property type="match status" value="2"/>
</dbReference>
<protein>
    <submittedName>
        <fullName evidence="5">Glycosyltransferase</fullName>
        <ecNumber evidence="5">2.4.-.-</ecNumber>
    </submittedName>
</protein>
<dbReference type="EMBL" id="SIJK02000004">
    <property type="protein sequence ID" value="MBP1464697.1"/>
    <property type="molecule type" value="Genomic_DNA"/>
</dbReference>
<dbReference type="CDD" id="cd03801">
    <property type="entry name" value="GT4_PimA-like"/>
    <property type="match status" value="1"/>
</dbReference>
<dbReference type="Pfam" id="PF00535">
    <property type="entry name" value="Glycos_transf_2"/>
    <property type="match status" value="2"/>
</dbReference>
<dbReference type="Pfam" id="PF13489">
    <property type="entry name" value="Methyltransf_23"/>
    <property type="match status" value="1"/>
</dbReference>
<feature type="domain" description="Glycosyltransferase 2-like" evidence="4">
    <location>
        <begin position="437"/>
        <end position="550"/>
    </location>
</feature>
<evidence type="ECO:0000313" key="5">
    <source>
        <dbReference type="EMBL" id="MBP1464697.1"/>
    </source>
</evidence>
<reference evidence="5 6" key="1">
    <citation type="submission" date="2021-03" db="EMBL/GenBank/DDBJ databases">
        <authorList>
            <person name="Grouzdev D.S."/>
        </authorList>
    </citation>
    <scope>NUCLEOTIDE SEQUENCE [LARGE SCALE GENOMIC DNA]</scope>
    <source>
        <strain evidence="5 6">M50-1</strain>
    </source>
</reference>
<dbReference type="RefSeq" id="WP_135476662.1">
    <property type="nucleotide sequence ID" value="NZ_SIJK02000004.1"/>
</dbReference>
<dbReference type="Gene3D" id="3.90.550.10">
    <property type="entry name" value="Spore Coat Polysaccharide Biosynthesis Protein SpsA, Chain A"/>
    <property type="match status" value="2"/>
</dbReference>
<dbReference type="GO" id="GO:0016757">
    <property type="term" value="F:glycosyltransferase activity"/>
    <property type="evidence" value="ECO:0007669"/>
    <property type="project" value="UniProtKB-KW"/>
</dbReference>
<evidence type="ECO:0000256" key="1">
    <source>
        <dbReference type="SAM" id="Coils"/>
    </source>
</evidence>
<feature type="region of interest" description="Disordered" evidence="2">
    <location>
        <begin position="371"/>
        <end position="396"/>
    </location>
</feature>
<dbReference type="Proteomes" id="UP001193081">
    <property type="component" value="Unassembled WGS sequence"/>
</dbReference>
<evidence type="ECO:0000256" key="2">
    <source>
        <dbReference type="SAM" id="MobiDB-lite"/>
    </source>
</evidence>
<dbReference type="CDD" id="cd04186">
    <property type="entry name" value="GT_2_like_c"/>
    <property type="match status" value="1"/>
</dbReference>
<gene>
    <name evidence="5" type="ORF">EYB53_003135</name>
</gene>
<accession>A0ABS4D5H8</accession>
<dbReference type="SUPFAM" id="SSF53756">
    <property type="entry name" value="UDP-Glycosyltransferase/glycogen phosphorylase"/>
    <property type="match status" value="1"/>
</dbReference>
<dbReference type="InterPro" id="IPR029063">
    <property type="entry name" value="SAM-dependent_MTases_sf"/>
</dbReference>
<dbReference type="Gene3D" id="3.40.50.150">
    <property type="entry name" value="Vaccinia Virus protein VP39"/>
    <property type="match status" value="1"/>
</dbReference>
<dbReference type="SUPFAM" id="SSF53335">
    <property type="entry name" value="S-adenosyl-L-methionine-dependent methyltransferases"/>
    <property type="match status" value="1"/>
</dbReference>
<dbReference type="Pfam" id="PF00534">
    <property type="entry name" value="Glycos_transf_1"/>
    <property type="match status" value="1"/>
</dbReference>
<dbReference type="EC" id="2.4.-.-" evidence="5"/>
<feature type="domain" description="Glycosyltransferase 2-like" evidence="4">
    <location>
        <begin position="692"/>
        <end position="870"/>
    </location>
</feature>
<dbReference type="Pfam" id="PF16994">
    <property type="entry name" value="Glyco_trans_4_5"/>
    <property type="match status" value="1"/>
</dbReference>
<dbReference type="PANTHER" id="PTHR43685:SF2">
    <property type="entry name" value="GLYCOSYLTRANSFERASE 2-LIKE DOMAIN-CONTAINING PROTEIN"/>
    <property type="match status" value="1"/>
</dbReference>
<name>A0ABS4D5H8_9CHLR</name>
<organism evidence="5 6">
    <name type="scientific">Candidatus Chloroploca mongolica</name>
    <dbReference type="NCBI Taxonomy" id="2528176"/>
    <lineage>
        <taxon>Bacteria</taxon>
        <taxon>Bacillati</taxon>
        <taxon>Chloroflexota</taxon>
        <taxon>Chloroflexia</taxon>
        <taxon>Chloroflexales</taxon>
        <taxon>Chloroflexineae</taxon>
        <taxon>Oscillochloridaceae</taxon>
        <taxon>Candidatus Chloroploca</taxon>
    </lineage>
</organism>
<dbReference type="PANTHER" id="PTHR43685">
    <property type="entry name" value="GLYCOSYLTRANSFERASE"/>
    <property type="match status" value="1"/>
</dbReference>
<dbReference type="InterPro" id="IPR041693">
    <property type="entry name" value="Glyco_trans_4_5"/>
</dbReference>
<proteinExistence type="predicted"/>
<evidence type="ECO:0000259" key="4">
    <source>
        <dbReference type="Pfam" id="PF00535"/>
    </source>
</evidence>
<dbReference type="CDD" id="cd04184">
    <property type="entry name" value="GT2_RfbC_Mx_like"/>
    <property type="match status" value="1"/>
</dbReference>
<keyword evidence="1" id="KW-0175">Coiled coil</keyword>
<evidence type="ECO:0000259" key="3">
    <source>
        <dbReference type="Pfam" id="PF00534"/>
    </source>
</evidence>
<keyword evidence="6" id="KW-1185">Reference proteome</keyword>
<dbReference type="InterPro" id="IPR029044">
    <property type="entry name" value="Nucleotide-diphossugar_trans"/>
</dbReference>
<dbReference type="SUPFAM" id="SSF53448">
    <property type="entry name" value="Nucleotide-diphospho-sugar transferases"/>
    <property type="match status" value="2"/>
</dbReference>
<feature type="compositionally biased region" description="Pro residues" evidence="2">
    <location>
        <begin position="374"/>
        <end position="396"/>
    </location>
</feature>
<evidence type="ECO:0000313" key="6">
    <source>
        <dbReference type="Proteomes" id="UP001193081"/>
    </source>
</evidence>
<keyword evidence="5" id="KW-0328">Glycosyltransferase</keyword>
<keyword evidence="5" id="KW-0808">Transferase</keyword>
<dbReference type="InterPro" id="IPR001173">
    <property type="entry name" value="Glyco_trans_2-like"/>
</dbReference>